<evidence type="ECO:0008006" key="4">
    <source>
        <dbReference type="Google" id="ProtNLM"/>
    </source>
</evidence>
<dbReference type="PANTHER" id="PTHR48413">
    <property type="match status" value="1"/>
</dbReference>
<comment type="similarity">
    <text evidence="1">Belongs to the phosphosulfolactate synthase family.</text>
</comment>
<dbReference type="InterPro" id="IPR003830">
    <property type="entry name" value="ComA_synth"/>
</dbReference>
<proteinExistence type="inferred from homology"/>
<evidence type="ECO:0000313" key="3">
    <source>
        <dbReference type="Proteomes" id="UP000224634"/>
    </source>
</evidence>
<dbReference type="AlphaFoldDB" id="A0A2B7WXS9"/>
<organism evidence="2 3">
    <name type="scientific">Polytolypa hystricis (strain UAMH7299)</name>
    <dbReference type="NCBI Taxonomy" id="1447883"/>
    <lineage>
        <taxon>Eukaryota</taxon>
        <taxon>Fungi</taxon>
        <taxon>Dikarya</taxon>
        <taxon>Ascomycota</taxon>
        <taxon>Pezizomycotina</taxon>
        <taxon>Eurotiomycetes</taxon>
        <taxon>Eurotiomycetidae</taxon>
        <taxon>Onygenales</taxon>
        <taxon>Onygenales incertae sedis</taxon>
        <taxon>Polytolypa</taxon>
    </lineage>
</organism>
<dbReference type="Pfam" id="PF02679">
    <property type="entry name" value="ComA"/>
    <property type="match status" value="1"/>
</dbReference>
<dbReference type="Gene3D" id="3.20.20.70">
    <property type="entry name" value="Aldolase class I"/>
    <property type="match status" value="1"/>
</dbReference>
<dbReference type="SUPFAM" id="SSF102110">
    <property type="entry name" value="(2r)-phospho-3-sulfolactate synthase ComA"/>
    <property type="match status" value="1"/>
</dbReference>
<comment type="caution">
    <text evidence="2">The sequence shown here is derived from an EMBL/GenBank/DDBJ whole genome shotgun (WGS) entry which is preliminary data.</text>
</comment>
<dbReference type="STRING" id="1447883.A0A2B7WXS9"/>
<evidence type="ECO:0000256" key="1">
    <source>
        <dbReference type="ARBA" id="ARBA00010424"/>
    </source>
</evidence>
<reference evidence="2 3" key="1">
    <citation type="submission" date="2017-10" db="EMBL/GenBank/DDBJ databases">
        <title>Comparative genomics in systemic dimorphic fungi from Ajellomycetaceae.</title>
        <authorList>
            <person name="Munoz J.F."/>
            <person name="Mcewen J.G."/>
            <person name="Clay O.K."/>
            <person name="Cuomo C.A."/>
        </authorList>
    </citation>
    <scope>NUCLEOTIDE SEQUENCE [LARGE SCALE GENOMIC DNA]</scope>
    <source>
        <strain evidence="2 3">UAMH7299</strain>
    </source>
</reference>
<dbReference type="InterPro" id="IPR036112">
    <property type="entry name" value="ComA_synth_sf"/>
</dbReference>
<accession>A0A2B7WXS9</accession>
<dbReference type="EMBL" id="PDNA01000238">
    <property type="protein sequence ID" value="PGH01331.1"/>
    <property type="molecule type" value="Genomic_DNA"/>
</dbReference>
<keyword evidence="3" id="KW-1185">Reference proteome</keyword>
<evidence type="ECO:0000313" key="2">
    <source>
        <dbReference type="EMBL" id="PGH01331.1"/>
    </source>
</evidence>
<dbReference type="OrthoDB" id="47007at2759"/>
<dbReference type="InterPro" id="IPR013785">
    <property type="entry name" value="Aldolase_TIM"/>
</dbReference>
<gene>
    <name evidence="2" type="ORF">AJ80_09021</name>
</gene>
<protein>
    <recommendedName>
        <fullName evidence="4">Cysteine sulfinate desulfinase</fullName>
    </recommendedName>
</protein>
<name>A0A2B7WXS9_POLH7</name>
<sequence length="341" mass="37476">MLSAASTSRHILSNPAPLTALRSLNPAPLTAAAACNAGSARRNLSTSPVLAAKEPSSSKVKALLQDKQHGFGFVRSNKCPTKPRKKGVTEIRGPYYSVMGKRYLTDVLETMGEYVDGLKFAGGSFALFEEKQLRELINLAHQHDVYVSTGGWAEHLLTHPDVGSVMDKYLQKCKDLGFDVVELSSGFLSFPGDDWLRLIDKVHSYGLKAKPELGIQFGAGGDTPASELEAIGTSDPGKLINLGQRFLDAGVERLMIESEGITENVKSWRTDAVSQIMKELPQERVMFEAADPAVFNWYIREFGIDVNVFVDHSQIVQLSCLRRGIWGTADTWGKVVSYRPE</sequence>
<dbReference type="Proteomes" id="UP000224634">
    <property type="component" value="Unassembled WGS sequence"/>
</dbReference>
<dbReference type="PANTHER" id="PTHR48413:SF1">
    <property type="entry name" value="PROTEIN HEAT-STRESS-ASSOCIATED 32"/>
    <property type="match status" value="1"/>
</dbReference>